<evidence type="ECO:0000313" key="3">
    <source>
        <dbReference type="Proteomes" id="UP001529510"/>
    </source>
</evidence>
<sequence>WLGIPPSFTSVGLYIRSGQLQLPLSSVVEEFKVAKSRVIMTYRDSQDEQVRQAGILTRSGRKWAADSSVAQAESMLKLRDIRGTPCTGRQGLGTSHIQQWGKAGSKDRRAMIQEEVRNLEEEGRRVRAVELASQGAWTKWDLPKRKITWGDLWRLEPFRISFLLRSVYDTLPTPTNLHKWGLREDPLCKLCGERGTMAHILSGCKTALAQGRYRWRHDKVLTILANTLEQERRKKHQPHGRAIPSIKFIRAGQKPPTTVTARTNLLQKAQSWEMKVDLRERLQFPPVVQTTLRPDAVLWSEEAKKIILIELTVPWEEGCEQAFERKSAKYQDLLQDCRGKGWQAWLFPVEVGCRGFPAQSVWRMLTAIGVMGRERKMTVRRMGEAAERASCCLAGSQGELMGSDLATTADPPMVETPNDHWIPPDDINSSWLRLHSLKVNEGEASLDAIVIGHPI</sequence>
<dbReference type="Pfam" id="PF13966">
    <property type="entry name" value="zf-RVT"/>
    <property type="match status" value="1"/>
</dbReference>
<evidence type="ECO:0000259" key="1">
    <source>
        <dbReference type="Pfam" id="PF13966"/>
    </source>
</evidence>
<dbReference type="Proteomes" id="UP001529510">
    <property type="component" value="Unassembled WGS sequence"/>
</dbReference>
<proteinExistence type="predicted"/>
<evidence type="ECO:0000313" key="2">
    <source>
        <dbReference type="EMBL" id="KAL0197533.1"/>
    </source>
</evidence>
<gene>
    <name evidence="2" type="ORF">M9458_006073</name>
</gene>
<feature type="non-terminal residue" evidence="2">
    <location>
        <position position="1"/>
    </location>
</feature>
<feature type="domain" description="Reverse transcriptase zinc-binding" evidence="1">
    <location>
        <begin position="151"/>
        <end position="207"/>
    </location>
</feature>
<reference evidence="2 3" key="1">
    <citation type="submission" date="2024-05" db="EMBL/GenBank/DDBJ databases">
        <title>Genome sequencing and assembly of Indian major carp, Cirrhinus mrigala (Hamilton, 1822).</title>
        <authorList>
            <person name="Mohindra V."/>
            <person name="Chowdhury L.M."/>
            <person name="Lal K."/>
            <person name="Jena J.K."/>
        </authorList>
    </citation>
    <scope>NUCLEOTIDE SEQUENCE [LARGE SCALE GENOMIC DNA]</scope>
    <source>
        <strain evidence="2">CM1030</strain>
        <tissue evidence="2">Blood</tissue>
    </source>
</reference>
<comment type="caution">
    <text evidence="2">The sequence shown here is derived from an EMBL/GenBank/DDBJ whole genome shotgun (WGS) entry which is preliminary data.</text>
</comment>
<dbReference type="EMBL" id="JAMKFB020000003">
    <property type="protein sequence ID" value="KAL0197533.1"/>
    <property type="molecule type" value="Genomic_DNA"/>
</dbReference>
<organism evidence="2 3">
    <name type="scientific">Cirrhinus mrigala</name>
    <name type="common">Mrigala</name>
    <dbReference type="NCBI Taxonomy" id="683832"/>
    <lineage>
        <taxon>Eukaryota</taxon>
        <taxon>Metazoa</taxon>
        <taxon>Chordata</taxon>
        <taxon>Craniata</taxon>
        <taxon>Vertebrata</taxon>
        <taxon>Euteleostomi</taxon>
        <taxon>Actinopterygii</taxon>
        <taxon>Neopterygii</taxon>
        <taxon>Teleostei</taxon>
        <taxon>Ostariophysi</taxon>
        <taxon>Cypriniformes</taxon>
        <taxon>Cyprinidae</taxon>
        <taxon>Labeoninae</taxon>
        <taxon>Labeonini</taxon>
        <taxon>Cirrhinus</taxon>
    </lineage>
</organism>
<accession>A0ABD0RGQ2</accession>
<keyword evidence="3" id="KW-1185">Reference proteome</keyword>
<dbReference type="InterPro" id="IPR026960">
    <property type="entry name" value="RVT-Znf"/>
</dbReference>
<protein>
    <recommendedName>
        <fullName evidence="1">Reverse transcriptase zinc-binding domain-containing protein</fullName>
    </recommendedName>
</protein>
<dbReference type="AlphaFoldDB" id="A0ABD0RGQ2"/>
<name>A0ABD0RGQ2_CIRMR</name>